<sequence length="123" mass="13655">MAQINLQTTEHEEILNLIDTLRFQGISRYVDLPQVIVCGDQSSVKLLGIFWAGNLSQSDNDAELVQSLVKSYMKSKRSIILAVVLAKNGLANQVITKLASEIDPRGERTLGIITKPDLFICRL</sequence>
<name>W9WSG1_9EURO</name>
<accession>W9WSG1</accession>
<dbReference type="Proteomes" id="UP000019471">
    <property type="component" value="Unassembled WGS sequence"/>
</dbReference>
<proteinExistence type="predicted"/>
<dbReference type="GO" id="GO:0016020">
    <property type="term" value="C:membrane"/>
    <property type="evidence" value="ECO:0007669"/>
    <property type="project" value="TreeGrafter"/>
</dbReference>
<protein>
    <submittedName>
        <fullName evidence="2">Dynamin GTPase</fullName>
    </submittedName>
</protein>
<evidence type="ECO:0000313" key="2">
    <source>
        <dbReference type="EMBL" id="EXJ67601.1"/>
    </source>
</evidence>
<feature type="domain" description="Dynamin N-terminal" evidence="1">
    <location>
        <begin position="65"/>
        <end position="115"/>
    </location>
</feature>
<gene>
    <name evidence="2" type="ORF">A1O5_08947</name>
</gene>
<comment type="caution">
    <text evidence="2">The sequence shown here is derived from an EMBL/GenBank/DDBJ whole genome shotgun (WGS) entry which is preliminary data.</text>
</comment>
<organism evidence="2 3">
    <name type="scientific">Cladophialophora psammophila CBS 110553</name>
    <dbReference type="NCBI Taxonomy" id="1182543"/>
    <lineage>
        <taxon>Eukaryota</taxon>
        <taxon>Fungi</taxon>
        <taxon>Dikarya</taxon>
        <taxon>Ascomycota</taxon>
        <taxon>Pezizomycotina</taxon>
        <taxon>Eurotiomycetes</taxon>
        <taxon>Chaetothyriomycetidae</taxon>
        <taxon>Chaetothyriales</taxon>
        <taxon>Herpotrichiellaceae</taxon>
        <taxon>Cladophialophora</taxon>
    </lineage>
</organism>
<dbReference type="GO" id="GO:0005874">
    <property type="term" value="C:microtubule"/>
    <property type="evidence" value="ECO:0007669"/>
    <property type="project" value="TreeGrafter"/>
</dbReference>
<reference evidence="2 3" key="1">
    <citation type="submission" date="2013-03" db="EMBL/GenBank/DDBJ databases">
        <title>The Genome Sequence of Cladophialophora psammophila CBS 110553.</title>
        <authorList>
            <consortium name="The Broad Institute Genomics Platform"/>
            <person name="Cuomo C."/>
            <person name="de Hoog S."/>
            <person name="Gorbushina A."/>
            <person name="Walker B."/>
            <person name="Young S.K."/>
            <person name="Zeng Q."/>
            <person name="Gargeya S."/>
            <person name="Fitzgerald M."/>
            <person name="Haas B."/>
            <person name="Abouelleil A."/>
            <person name="Allen A.W."/>
            <person name="Alvarado L."/>
            <person name="Arachchi H.M."/>
            <person name="Berlin A.M."/>
            <person name="Chapman S.B."/>
            <person name="Gainer-Dewar J."/>
            <person name="Goldberg J."/>
            <person name="Griggs A."/>
            <person name="Gujja S."/>
            <person name="Hansen M."/>
            <person name="Howarth C."/>
            <person name="Imamovic A."/>
            <person name="Ireland A."/>
            <person name="Larimer J."/>
            <person name="McCowan C."/>
            <person name="Murphy C."/>
            <person name="Pearson M."/>
            <person name="Poon T.W."/>
            <person name="Priest M."/>
            <person name="Roberts A."/>
            <person name="Saif S."/>
            <person name="Shea T."/>
            <person name="Sisk P."/>
            <person name="Sykes S."/>
            <person name="Wortman J."/>
            <person name="Nusbaum C."/>
            <person name="Birren B."/>
        </authorList>
    </citation>
    <scope>NUCLEOTIDE SEQUENCE [LARGE SCALE GENOMIC DNA]</scope>
    <source>
        <strain evidence="2 3">CBS 110553</strain>
    </source>
</reference>
<dbReference type="InterPro" id="IPR022812">
    <property type="entry name" value="Dynamin"/>
</dbReference>
<dbReference type="SUPFAM" id="SSF52540">
    <property type="entry name" value="P-loop containing nucleoside triphosphate hydrolases"/>
    <property type="match status" value="1"/>
</dbReference>
<evidence type="ECO:0000259" key="1">
    <source>
        <dbReference type="Pfam" id="PF00350"/>
    </source>
</evidence>
<dbReference type="GO" id="GO:0000266">
    <property type="term" value="P:mitochondrial fission"/>
    <property type="evidence" value="ECO:0007669"/>
    <property type="project" value="TreeGrafter"/>
</dbReference>
<dbReference type="GO" id="GO:0048312">
    <property type="term" value="P:intracellular distribution of mitochondria"/>
    <property type="evidence" value="ECO:0007669"/>
    <property type="project" value="TreeGrafter"/>
</dbReference>
<dbReference type="PANTHER" id="PTHR11566:SF21">
    <property type="entry name" value="DYNAMIN RELATED PROTEIN 1, ISOFORM A"/>
    <property type="match status" value="1"/>
</dbReference>
<dbReference type="GO" id="GO:0008017">
    <property type="term" value="F:microtubule binding"/>
    <property type="evidence" value="ECO:0007669"/>
    <property type="project" value="TreeGrafter"/>
</dbReference>
<keyword evidence="3" id="KW-1185">Reference proteome</keyword>
<dbReference type="OrthoDB" id="4120909at2759"/>
<dbReference type="Gene3D" id="3.40.50.300">
    <property type="entry name" value="P-loop containing nucleotide triphosphate hydrolases"/>
    <property type="match status" value="2"/>
</dbReference>
<dbReference type="AlphaFoldDB" id="W9WSG1"/>
<dbReference type="EMBL" id="AMGX01000015">
    <property type="protein sequence ID" value="EXJ67601.1"/>
    <property type="molecule type" value="Genomic_DNA"/>
</dbReference>
<dbReference type="STRING" id="1182543.W9WSG1"/>
<dbReference type="GO" id="GO:0003924">
    <property type="term" value="F:GTPase activity"/>
    <property type="evidence" value="ECO:0007669"/>
    <property type="project" value="TreeGrafter"/>
</dbReference>
<dbReference type="InterPro" id="IPR045063">
    <property type="entry name" value="Dynamin_N"/>
</dbReference>
<dbReference type="InterPro" id="IPR027417">
    <property type="entry name" value="P-loop_NTPase"/>
</dbReference>
<dbReference type="RefSeq" id="XP_007747717.1">
    <property type="nucleotide sequence ID" value="XM_007749527.1"/>
</dbReference>
<dbReference type="Pfam" id="PF00350">
    <property type="entry name" value="Dynamin_N"/>
    <property type="match status" value="1"/>
</dbReference>
<dbReference type="GO" id="GO:0006897">
    <property type="term" value="P:endocytosis"/>
    <property type="evidence" value="ECO:0007669"/>
    <property type="project" value="TreeGrafter"/>
</dbReference>
<dbReference type="GO" id="GO:0016559">
    <property type="term" value="P:peroxisome fission"/>
    <property type="evidence" value="ECO:0007669"/>
    <property type="project" value="TreeGrafter"/>
</dbReference>
<dbReference type="GO" id="GO:0005739">
    <property type="term" value="C:mitochondrion"/>
    <property type="evidence" value="ECO:0007669"/>
    <property type="project" value="TreeGrafter"/>
</dbReference>
<dbReference type="HOGENOM" id="CLU_2015028_0_0_1"/>
<dbReference type="PANTHER" id="PTHR11566">
    <property type="entry name" value="DYNAMIN"/>
    <property type="match status" value="1"/>
</dbReference>
<dbReference type="GeneID" id="19193644"/>
<evidence type="ECO:0000313" key="3">
    <source>
        <dbReference type="Proteomes" id="UP000019471"/>
    </source>
</evidence>